<name>A0A6C0K5Q5_9ZZZZ</name>
<dbReference type="AlphaFoldDB" id="A0A6C0K5Q5"/>
<protein>
    <submittedName>
        <fullName evidence="1">Uncharacterized protein</fullName>
    </submittedName>
</protein>
<accession>A0A6C0K5Q5</accession>
<evidence type="ECO:0000313" key="1">
    <source>
        <dbReference type="EMBL" id="QHU11578.1"/>
    </source>
</evidence>
<proteinExistence type="predicted"/>
<reference evidence="1" key="1">
    <citation type="journal article" date="2020" name="Nature">
        <title>Giant virus diversity and host interactions through global metagenomics.</title>
        <authorList>
            <person name="Schulz F."/>
            <person name="Roux S."/>
            <person name="Paez-Espino D."/>
            <person name="Jungbluth S."/>
            <person name="Walsh D.A."/>
            <person name="Denef V.J."/>
            <person name="McMahon K.D."/>
            <person name="Konstantinidis K.T."/>
            <person name="Eloe-Fadrosh E.A."/>
            <person name="Kyrpides N.C."/>
            <person name="Woyke T."/>
        </authorList>
    </citation>
    <scope>NUCLEOTIDE SEQUENCE</scope>
    <source>
        <strain evidence="1">GVMAG-S-1101169-75</strain>
    </source>
</reference>
<sequence length="142" mass="16887">MLTDRTEEKKLNIIREFRARLVEFLDELIEQFPHEGEFVIIRIFIKDQVPMADVLGRFIRDLLPFADQVKARDEKFFLNNTLLYTGASVAQNKVNHFKELWQSNQLDKGDREAAWKWMDLLNAIATQYYKNFGCIKGWERSE</sequence>
<organism evidence="1">
    <name type="scientific">viral metagenome</name>
    <dbReference type="NCBI Taxonomy" id="1070528"/>
    <lineage>
        <taxon>unclassified sequences</taxon>
        <taxon>metagenomes</taxon>
        <taxon>organismal metagenomes</taxon>
    </lineage>
</organism>
<dbReference type="EMBL" id="MN740786">
    <property type="protein sequence ID" value="QHU11578.1"/>
    <property type="molecule type" value="Genomic_DNA"/>
</dbReference>